<comment type="caution">
    <text evidence="2">The sequence shown here is derived from an EMBL/GenBank/DDBJ whole genome shotgun (WGS) entry which is preliminary data.</text>
</comment>
<organism evidence="2 3">
    <name type="scientific">Streptomyces spongiae</name>
    <dbReference type="NCBI Taxonomy" id="565072"/>
    <lineage>
        <taxon>Bacteria</taxon>
        <taxon>Bacillati</taxon>
        <taxon>Actinomycetota</taxon>
        <taxon>Actinomycetes</taxon>
        <taxon>Kitasatosporales</taxon>
        <taxon>Streptomycetaceae</taxon>
        <taxon>Streptomyces</taxon>
    </lineage>
</organism>
<feature type="compositionally biased region" description="Low complexity" evidence="1">
    <location>
        <begin position="8"/>
        <end position="21"/>
    </location>
</feature>
<dbReference type="Proteomes" id="UP000400924">
    <property type="component" value="Unassembled WGS sequence"/>
</dbReference>
<keyword evidence="3" id="KW-1185">Reference proteome</keyword>
<feature type="non-terminal residue" evidence="2">
    <location>
        <position position="1"/>
    </location>
</feature>
<feature type="region of interest" description="Disordered" evidence="1">
    <location>
        <begin position="1"/>
        <end position="40"/>
    </location>
</feature>
<dbReference type="AlphaFoldDB" id="A0A5N8XTN3"/>
<protein>
    <submittedName>
        <fullName evidence="2">Uncharacterized protein</fullName>
    </submittedName>
</protein>
<proteinExistence type="predicted"/>
<accession>A0A5N8XTN3</accession>
<gene>
    <name evidence="2" type="ORF">FNH08_38080</name>
</gene>
<evidence type="ECO:0000313" key="2">
    <source>
        <dbReference type="EMBL" id="MPY62752.1"/>
    </source>
</evidence>
<name>A0A5N8XTN3_9ACTN</name>
<evidence type="ECO:0000313" key="3">
    <source>
        <dbReference type="Proteomes" id="UP000400924"/>
    </source>
</evidence>
<evidence type="ECO:0000256" key="1">
    <source>
        <dbReference type="SAM" id="MobiDB-lite"/>
    </source>
</evidence>
<sequence length="208" mass="22450">PRTRSPRGARFAGAADTAGAAQPQPKRRQPLDDEERQEVTTTVERLLALRRDQRSGEAHALLVEAAHWPAARYPLLAAELHRAGLGADWATLLWEAASLPAGKLVAAADALAAAGRTADGEQMLRQGVARPAVEIGTAVLALAREGRDREVRALLDAYVRIRTPEEAARSAEADPQRVGPLLLQAARRVSDERYWDLVHALRVAGFAA</sequence>
<dbReference type="EMBL" id="VJZC01000459">
    <property type="protein sequence ID" value="MPY62752.1"/>
    <property type="molecule type" value="Genomic_DNA"/>
</dbReference>
<reference evidence="2 3" key="1">
    <citation type="submission" date="2019-07" db="EMBL/GenBank/DDBJ databases">
        <title>New species of Amycolatopsis and Streptomyces.</title>
        <authorList>
            <person name="Duangmal K."/>
            <person name="Teo W.F.A."/>
            <person name="Lipun K."/>
        </authorList>
    </citation>
    <scope>NUCLEOTIDE SEQUENCE [LARGE SCALE GENOMIC DNA]</scope>
    <source>
        <strain evidence="2 3">NBRC 106415</strain>
    </source>
</reference>